<accession>A0A833JFD6</accession>
<reference evidence="2 3" key="1">
    <citation type="submission" date="2019-10" db="EMBL/GenBank/DDBJ databases">
        <title>New genus of Silvanigrellaceae.</title>
        <authorList>
            <person name="Pitt A."/>
            <person name="Hahn M.W."/>
        </authorList>
    </citation>
    <scope>NUCLEOTIDE SEQUENCE [LARGE SCALE GENOMIC DNA]</scope>
    <source>
        <strain evidence="2 3">33A1-SZDP</strain>
    </source>
</reference>
<dbReference type="EMBL" id="WFLN01000004">
    <property type="protein sequence ID" value="KAB8033245.1"/>
    <property type="molecule type" value="Genomic_DNA"/>
</dbReference>
<organism evidence="2 3">
    <name type="scientific">Fluviispira multicolorata</name>
    <dbReference type="NCBI Taxonomy" id="2654512"/>
    <lineage>
        <taxon>Bacteria</taxon>
        <taxon>Pseudomonadati</taxon>
        <taxon>Bdellovibrionota</taxon>
        <taxon>Oligoflexia</taxon>
        <taxon>Silvanigrellales</taxon>
        <taxon>Silvanigrellaceae</taxon>
        <taxon>Fluviispira</taxon>
    </lineage>
</organism>
<feature type="chain" id="PRO_5032727484" description="Porin" evidence="1">
    <location>
        <begin position="24"/>
        <end position="462"/>
    </location>
</feature>
<gene>
    <name evidence="2" type="ORF">GCL57_00695</name>
</gene>
<evidence type="ECO:0008006" key="4">
    <source>
        <dbReference type="Google" id="ProtNLM"/>
    </source>
</evidence>
<dbReference type="RefSeq" id="WP_152211333.1">
    <property type="nucleotide sequence ID" value="NZ_WFLN01000004.1"/>
</dbReference>
<keyword evidence="1" id="KW-0732">Signal</keyword>
<evidence type="ECO:0000256" key="1">
    <source>
        <dbReference type="SAM" id="SignalP"/>
    </source>
</evidence>
<dbReference type="AlphaFoldDB" id="A0A833JFD6"/>
<evidence type="ECO:0000313" key="2">
    <source>
        <dbReference type="EMBL" id="KAB8033245.1"/>
    </source>
</evidence>
<sequence>MKRKVIRTLTISALSLVGSTAFAQETTVTNEGEKVAMDTGPSTGGSLISQEQIDALKKEVLKKDPTENLVKAYGLIQLNGNLYDSTRNTAPDFSAGKVRFGIQASGGIATGQFEVQFNGNQPKTLSSTSSTQGDGAVTIRRAQLNLDVLNIKSGENTFLTTLSLGGIRIGGADSSAPDAAIATNGYARQDGAYIKETITLGKKFTSEVGVGLFNNISAFSPQNITNEPFKGVDDISNTIQTNWGSKSFSRSVGFAGNAKVAYNFDDDKSLTGQFFYGEQANSPKSQNNDESLKTVRDVRHIEASMLYNDSAIFGSKGVIASNGVSVWYEGEVAGTTYNATANGDGFSYAPVAVDDSTSSNLIGVGLSGDTGGYLTGMLQKGDRLTYGVSYAYLESLYANQANGSNYKLNQYAASVGYAVNTFEVALVADLKTADQVAFYDGTGRNKINKNAASSYITAMYSF</sequence>
<dbReference type="Proteomes" id="UP000442694">
    <property type="component" value="Unassembled WGS sequence"/>
</dbReference>
<evidence type="ECO:0000313" key="3">
    <source>
        <dbReference type="Proteomes" id="UP000442694"/>
    </source>
</evidence>
<name>A0A833JFD6_9BACT</name>
<feature type="signal peptide" evidence="1">
    <location>
        <begin position="1"/>
        <end position="23"/>
    </location>
</feature>
<proteinExistence type="predicted"/>
<comment type="caution">
    <text evidence="2">The sequence shown here is derived from an EMBL/GenBank/DDBJ whole genome shotgun (WGS) entry which is preliminary data.</text>
</comment>
<protein>
    <recommendedName>
        <fullName evidence="4">Porin</fullName>
    </recommendedName>
</protein>
<keyword evidence="3" id="KW-1185">Reference proteome</keyword>